<dbReference type="RefSeq" id="WP_149297238.1">
    <property type="nucleotide sequence ID" value="NZ_CP043473.1"/>
</dbReference>
<organism evidence="1 2">
    <name type="scientific">Chromobacterium paludis</name>
    <dbReference type="NCBI Taxonomy" id="2605945"/>
    <lineage>
        <taxon>Bacteria</taxon>
        <taxon>Pseudomonadati</taxon>
        <taxon>Pseudomonadota</taxon>
        <taxon>Betaproteobacteria</taxon>
        <taxon>Neisseriales</taxon>
        <taxon>Chromobacteriaceae</taxon>
        <taxon>Chromobacterium</taxon>
    </lineage>
</organism>
<reference evidence="1 2" key="1">
    <citation type="submission" date="2019-08" db="EMBL/GenBank/DDBJ databases">
        <title>Chromobacterium paludis, a novel bacterium isolated from a Maryland marsh pond.</title>
        <authorList>
            <person name="Blackburn M.B."/>
            <person name="Gundersen-Rindal D.E."/>
        </authorList>
    </citation>
    <scope>NUCLEOTIDE SEQUENCE [LARGE SCALE GENOMIC DNA]</scope>
    <source>
        <strain evidence="2">IIBBL 257-1</strain>
    </source>
</reference>
<keyword evidence="2" id="KW-1185">Reference proteome</keyword>
<protein>
    <submittedName>
        <fullName evidence="1">DNA-binding protein</fullName>
    </submittedName>
</protein>
<gene>
    <name evidence="1" type="ORF">FYK34_13545</name>
</gene>
<dbReference type="AlphaFoldDB" id="A0A5C1DIN0"/>
<dbReference type="Proteomes" id="UP000322079">
    <property type="component" value="Chromosome"/>
</dbReference>
<dbReference type="EMBL" id="CP043473">
    <property type="protein sequence ID" value="QEL56510.1"/>
    <property type="molecule type" value="Genomic_DNA"/>
</dbReference>
<dbReference type="KEGG" id="chrm:FYK34_13545"/>
<sequence>MSSTQIHFPATCMMLTTNALAEQLGMRAQSLRKRFAATGSYFGVRPVKLPNGQLRWPTDAVERLMKGNAA</sequence>
<accession>A0A5C1DIN0</accession>
<dbReference type="GO" id="GO:0003677">
    <property type="term" value="F:DNA binding"/>
    <property type="evidence" value="ECO:0007669"/>
    <property type="project" value="UniProtKB-KW"/>
</dbReference>
<evidence type="ECO:0000313" key="1">
    <source>
        <dbReference type="EMBL" id="QEL56510.1"/>
    </source>
</evidence>
<evidence type="ECO:0000313" key="2">
    <source>
        <dbReference type="Proteomes" id="UP000322079"/>
    </source>
</evidence>
<keyword evidence="1" id="KW-0238">DNA-binding</keyword>
<proteinExistence type="predicted"/>
<name>A0A5C1DIN0_9NEIS</name>